<dbReference type="EMBL" id="KZ308893">
    <property type="protein sequence ID" value="KAG8235240.1"/>
    <property type="molecule type" value="Genomic_DNA"/>
</dbReference>
<name>A0A8K0KHZ9_LADFU</name>
<dbReference type="PANTHER" id="PTHR21178">
    <property type="entry name" value="CILIA- AND FLAGELLA-ASSOCIATED PROTEIN 61"/>
    <property type="match status" value="1"/>
</dbReference>
<sequence length="202" mass="23317">MKNESNCLFGNVNVSMLIERSLFSISQVDSSGSIVSHISLFAHPNIPVVPPCDWVNWAKQLYGLQQITSGNSLFIHLMTWKRRYSSEILKQLIDIIFLHCSFLENVLMVAPPGMMCEELEDFFTRIFPMKLENVCNIQTLYVCMRKNHFPKLSITMALDKDHDDLWSINKAQNIKLGSFYGEYYYSDIISHSPENRILLTAK</sequence>
<dbReference type="OrthoDB" id="382863at2759"/>
<dbReference type="AlphaFoldDB" id="A0A8K0KHZ9"/>
<keyword evidence="3" id="KW-1185">Reference proteome</keyword>
<organism evidence="2 3">
    <name type="scientific">Ladona fulva</name>
    <name type="common">Scarce chaser dragonfly</name>
    <name type="synonym">Libellula fulva</name>
    <dbReference type="NCBI Taxonomy" id="123851"/>
    <lineage>
        <taxon>Eukaryota</taxon>
        <taxon>Metazoa</taxon>
        <taxon>Ecdysozoa</taxon>
        <taxon>Arthropoda</taxon>
        <taxon>Hexapoda</taxon>
        <taxon>Insecta</taxon>
        <taxon>Pterygota</taxon>
        <taxon>Palaeoptera</taxon>
        <taxon>Odonata</taxon>
        <taxon>Epiprocta</taxon>
        <taxon>Anisoptera</taxon>
        <taxon>Libelluloidea</taxon>
        <taxon>Libellulidae</taxon>
        <taxon>Ladona</taxon>
    </lineage>
</organism>
<dbReference type="PANTHER" id="PTHR21178:SF8">
    <property type="entry name" value="CILIA- AND FLAGELLA-ASSOCIATED PROTEIN 61"/>
    <property type="match status" value="1"/>
</dbReference>
<protein>
    <recommendedName>
        <fullName evidence="1">Cilia- and flagella-associated protein 61 N-terminal domain-containing protein</fullName>
    </recommendedName>
</protein>
<reference evidence="2" key="1">
    <citation type="submission" date="2013-04" db="EMBL/GenBank/DDBJ databases">
        <authorList>
            <person name="Qu J."/>
            <person name="Murali S.C."/>
            <person name="Bandaranaike D."/>
            <person name="Bellair M."/>
            <person name="Blankenburg K."/>
            <person name="Chao H."/>
            <person name="Dinh H."/>
            <person name="Doddapaneni H."/>
            <person name="Downs B."/>
            <person name="Dugan-Rocha S."/>
            <person name="Elkadiri S."/>
            <person name="Gnanaolivu R.D."/>
            <person name="Hernandez B."/>
            <person name="Javaid M."/>
            <person name="Jayaseelan J.C."/>
            <person name="Lee S."/>
            <person name="Li M."/>
            <person name="Ming W."/>
            <person name="Munidasa M."/>
            <person name="Muniz J."/>
            <person name="Nguyen L."/>
            <person name="Ongeri F."/>
            <person name="Osuji N."/>
            <person name="Pu L.-L."/>
            <person name="Puazo M."/>
            <person name="Qu C."/>
            <person name="Quiroz J."/>
            <person name="Raj R."/>
            <person name="Weissenberger G."/>
            <person name="Xin Y."/>
            <person name="Zou X."/>
            <person name="Han Y."/>
            <person name="Richards S."/>
            <person name="Worley K."/>
            <person name="Muzny D."/>
            <person name="Gibbs R."/>
        </authorList>
    </citation>
    <scope>NUCLEOTIDE SEQUENCE</scope>
    <source>
        <strain evidence="2">Sampled in the wild</strain>
    </source>
</reference>
<reference evidence="2" key="2">
    <citation type="submission" date="2017-10" db="EMBL/GenBank/DDBJ databases">
        <title>Ladona fulva Genome sequencing and assembly.</title>
        <authorList>
            <person name="Murali S."/>
            <person name="Richards S."/>
            <person name="Bandaranaike D."/>
            <person name="Bellair M."/>
            <person name="Blankenburg K."/>
            <person name="Chao H."/>
            <person name="Dinh H."/>
            <person name="Doddapaneni H."/>
            <person name="Dugan-Rocha S."/>
            <person name="Elkadiri S."/>
            <person name="Gnanaolivu R."/>
            <person name="Hernandez B."/>
            <person name="Skinner E."/>
            <person name="Javaid M."/>
            <person name="Lee S."/>
            <person name="Li M."/>
            <person name="Ming W."/>
            <person name="Munidasa M."/>
            <person name="Muniz J."/>
            <person name="Nguyen L."/>
            <person name="Hughes D."/>
            <person name="Osuji N."/>
            <person name="Pu L.-L."/>
            <person name="Puazo M."/>
            <person name="Qu C."/>
            <person name="Quiroz J."/>
            <person name="Raj R."/>
            <person name="Weissenberger G."/>
            <person name="Xin Y."/>
            <person name="Zou X."/>
            <person name="Han Y."/>
            <person name="Worley K."/>
            <person name="Muzny D."/>
            <person name="Gibbs R."/>
        </authorList>
    </citation>
    <scope>NUCLEOTIDE SEQUENCE</scope>
    <source>
        <strain evidence="2">Sampled in the wild</strain>
    </source>
</reference>
<comment type="caution">
    <text evidence="2">The sequence shown here is derived from an EMBL/GenBank/DDBJ whole genome shotgun (WGS) entry which is preliminary data.</text>
</comment>
<gene>
    <name evidence="2" type="ORF">J437_LFUL014727</name>
</gene>
<feature type="non-terminal residue" evidence="2">
    <location>
        <position position="202"/>
    </location>
</feature>
<evidence type="ECO:0000313" key="3">
    <source>
        <dbReference type="Proteomes" id="UP000792457"/>
    </source>
</evidence>
<dbReference type="Proteomes" id="UP000792457">
    <property type="component" value="Unassembled WGS sequence"/>
</dbReference>
<feature type="domain" description="Cilia- and flagella-associated protein 61 N-terminal" evidence="1">
    <location>
        <begin position="2"/>
        <end position="196"/>
    </location>
</feature>
<dbReference type="Pfam" id="PF16092">
    <property type="entry name" value="CFAP61_N"/>
    <property type="match status" value="1"/>
</dbReference>
<evidence type="ECO:0000259" key="1">
    <source>
        <dbReference type="Pfam" id="PF16092"/>
    </source>
</evidence>
<accession>A0A8K0KHZ9</accession>
<dbReference type="InterPro" id="IPR032151">
    <property type="entry name" value="CFAP61_N"/>
</dbReference>
<evidence type="ECO:0000313" key="2">
    <source>
        <dbReference type="EMBL" id="KAG8235240.1"/>
    </source>
</evidence>
<proteinExistence type="predicted"/>
<dbReference type="InterPro" id="IPR038884">
    <property type="entry name" value="CFAP61"/>
</dbReference>